<protein>
    <submittedName>
        <fullName evidence="1">Uncharacterized protein</fullName>
    </submittedName>
</protein>
<reference evidence="2" key="1">
    <citation type="journal article" date="2019" name="Int. J. Syst. Evol. Microbiol.">
        <title>The Global Catalogue of Microorganisms (GCM) 10K type strain sequencing project: providing services to taxonomists for standard genome sequencing and annotation.</title>
        <authorList>
            <consortium name="The Broad Institute Genomics Platform"/>
            <consortium name="The Broad Institute Genome Sequencing Center for Infectious Disease"/>
            <person name="Wu L."/>
            <person name="Ma J."/>
        </authorList>
    </citation>
    <scope>NUCLEOTIDE SEQUENCE [LARGE SCALE GENOMIC DNA]</scope>
    <source>
        <strain evidence="2">KCTC 52490</strain>
    </source>
</reference>
<sequence>MLAQSVGKTFSYKWYLMPCLGIDYAFSLNLQVHLLTISTEVLLSLWRPGCNP</sequence>
<name>A0ABW6AMN9_9BACT</name>
<dbReference type="Proteomes" id="UP001597512">
    <property type="component" value="Unassembled WGS sequence"/>
</dbReference>
<gene>
    <name evidence="1" type="ORF">ACFS25_23595</name>
</gene>
<keyword evidence="2" id="KW-1185">Reference proteome</keyword>
<accession>A0ABW6AMN9</accession>
<evidence type="ECO:0000313" key="1">
    <source>
        <dbReference type="EMBL" id="MFD2936786.1"/>
    </source>
</evidence>
<proteinExistence type="predicted"/>
<evidence type="ECO:0000313" key="2">
    <source>
        <dbReference type="Proteomes" id="UP001597512"/>
    </source>
</evidence>
<dbReference type="EMBL" id="JBHUOM010000023">
    <property type="protein sequence ID" value="MFD2936786.1"/>
    <property type="molecule type" value="Genomic_DNA"/>
</dbReference>
<comment type="caution">
    <text evidence="1">The sequence shown here is derived from an EMBL/GenBank/DDBJ whole genome shotgun (WGS) entry which is preliminary data.</text>
</comment>
<dbReference type="RefSeq" id="WP_381505911.1">
    <property type="nucleotide sequence ID" value="NZ_JBHUOM010000023.1"/>
</dbReference>
<organism evidence="1 2">
    <name type="scientific">Spirosoma flavum</name>
    <dbReference type="NCBI Taxonomy" id="2048557"/>
    <lineage>
        <taxon>Bacteria</taxon>
        <taxon>Pseudomonadati</taxon>
        <taxon>Bacteroidota</taxon>
        <taxon>Cytophagia</taxon>
        <taxon>Cytophagales</taxon>
        <taxon>Cytophagaceae</taxon>
        <taxon>Spirosoma</taxon>
    </lineage>
</organism>